<organism evidence="2 3">
    <name type="scientific">Stecheria intestinalis</name>
    <dbReference type="NCBI Taxonomy" id="2606630"/>
    <lineage>
        <taxon>Bacteria</taxon>
        <taxon>Bacillati</taxon>
        <taxon>Bacillota</taxon>
        <taxon>Erysipelotrichia</taxon>
        <taxon>Erysipelotrichales</taxon>
        <taxon>Erysipelotrichaceae</taxon>
        <taxon>Stecheria</taxon>
    </lineage>
</organism>
<dbReference type="InterPro" id="IPR002589">
    <property type="entry name" value="Macro_dom"/>
</dbReference>
<dbReference type="Proteomes" id="UP000461880">
    <property type="component" value="Unassembled WGS sequence"/>
</dbReference>
<dbReference type="AlphaFoldDB" id="A0A7X2NRZ9"/>
<gene>
    <name evidence="2" type="ORF">FYJ51_03755</name>
</gene>
<sequence length="271" mass="30840">MPFLIVRKPQKTDAIIRLQNEDDLPDSAEHVISASVPFYDSGSPQESECRLESAYLETLEQAEESQCRRIAIPMSSALRCGYPAEVSFEAAESAARRFLEDHDLMIYLVRERPAAEKRDAQLEAFLSLNLEPEMMSACALPEGRILLEEDDVDDAVRHLDESFQSALFRIIDAKGLTDAEVYRKANLDRRLFSKIRSQKDYRPGKRTILALCIALKLSREETEDLLEKGGYSLSMSQVSDVIIAYFIAHGNYDIYEINEVLFRYDQQLLGS</sequence>
<proteinExistence type="predicted"/>
<accession>A0A7X2NRZ9</accession>
<protein>
    <submittedName>
        <fullName evidence="2">RNase III inhibitor</fullName>
    </submittedName>
</protein>
<dbReference type="Pfam" id="PF01661">
    <property type="entry name" value="Macro"/>
    <property type="match status" value="1"/>
</dbReference>
<dbReference type="InterPro" id="IPR043472">
    <property type="entry name" value="Macro_dom-like"/>
</dbReference>
<evidence type="ECO:0000313" key="2">
    <source>
        <dbReference type="EMBL" id="MSS58013.1"/>
    </source>
</evidence>
<dbReference type="Gene3D" id="3.40.220.10">
    <property type="entry name" value="Leucine Aminopeptidase, subunit E, domain 1"/>
    <property type="match status" value="1"/>
</dbReference>
<keyword evidence="3" id="KW-1185">Reference proteome</keyword>
<comment type="caution">
    <text evidence="2">The sequence shown here is derived from an EMBL/GenBank/DDBJ whole genome shotgun (WGS) entry which is preliminary data.</text>
</comment>
<feature type="domain" description="Macro" evidence="1">
    <location>
        <begin position="24"/>
        <end position="89"/>
    </location>
</feature>
<reference evidence="2 3" key="1">
    <citation type="submission" date="2019-08" db="EMBL/GenBank/DDBJ databases">
        <title>In-depth cultivation of the pig gut microbiome towards novel bacterial diversity and tailored functional studies.</title>
        <authorList>
            <person name="Wylensek D."/>
            <person name="Hitch T.C.A."/>
            <person name="Clavel T."/>
        </authorList>
    </citation>
    <scope>NUCLEOTIDE SEQUENCE [LARGE SCALE GENOMIC DNA]</scope>
    <source>
        <strain evidence="2 3">Oil+RF-744-GAM-WT-6</strain>
    </source>
</reference>
<dbReference type="EMBL" id="VUMN01000006">
    <property type="protein sequence ID" value="MSS58013.1"/>
    <property type="molecule type" value="Genomic_DNA"/>
</dbReference>
<dbReference type="RefSeq" id="WP_154503370.1">
    <property type="nucleotide sequence ID" value="NZ_VUMN01000006.1"/>
</dbReference>
<name>A0A7X2NRZ9_9FIRM</name>
<evidence type="ECO:0000259" key="1">
    <source>
        <dbReference type="Pfam" id="PF01661"/>
    </source>
</evidence>
<evidence type="ECO:0000313" key="3">
    <source>
        <dbReference type="Proteomes" id="UP000461880"/>
    </source>
</evidence>
<dbReference type="SUPFAM" id="SSF52949">
    <property type="entry name" value="Macro domain-like"/>
    <property type="match status" value="1"/>
</dbReference>